<proteinExistence type="predicted"/>
<dbReference type="SUPFAM" id="SSF53474">
    <property type="entry name" value="alpha/beta-Hydrolases"/>
    <property type="match status" value="1"/>
</dbReference>
<evidence type="ECO:0000259" key="1">
    <source>
        <dbReference type="Pfam" id="PF12697"/>
    </source>
</evidence>
<sequence length="253" mass="27243">MADIALIHGAWVTAASWDAFRRPFEEAGHVVHLPTWPGLAGRSAAEINAAPPPGFGSLTVGRIADHLQQQIPPGAILLGHSFGGLLTQMLLDRGVGRAGLAINPVPIGGILPGPVPIGAILPIVLRPGGWSRPYAFTRDRWFRRFANGAPRAQSDAAWDSFVIPAPGRIFYQAATGIGTRIDPRGRTRPLLITGSSLDRLVTPHLSRAAFRIQRRSAADTDYLDLGARSHFLLNEPGWEDVAKACLDWIAALR</sequence>
<feature type="domain" description="AB hydrolase-1" evidence="1">
    <location>
        <begin position="6"/>
        <end position="234"/>
    </location>
</feature>
<dbReference type="InterPro" id="IPR029058">
    <property type="entry name" value="AB_hydrolase_fold"/>
</dbReference>
<keyword evidence="3" id="KW-1185">Reference proteome</keyword>
<dbReference type="RefSeq" id="WP_346248030.1">
    <property type="nucleotide sequence ID" value="NZ_JBDIZK010000011.1"/>
</dbReference>
<gene>
    <name evidence="2" type="ORF">TPR58_17565</name>
</gene>
<dbReference type="Proteomes" id="UP001427805">
    <property type="component" value="Unassembled WGS sequence"/>
</dbReference>
<keyword evidence="2" id="KW-0378">Hydrolase</keyword>
<dbReference type="Pfam" id="PF12697">
    <property type="entry name" value="Abhydrolase_6"/>
    <property type="match status" value="1"/>
</dbReference>
<accession>A0ABV0BBN6</accession>
<dbReference type="Gene3D" id="3.40.50.1820">
    <property type="entry name" value="alpha/beta hydrolase"/>
    <property type="match status" value="1"/>
</dbReference>
<dbReference type="EMBL" id="JBDIZK010000011">
    <property type="protein sequence ID" value="MEN3748988.1"/>
    <property type="molecule type" value="Genomic_DNA"/>
</dbReference>
<organism evidence="2 3">
    <name type="scientific">Sphingomonas rustica</name>
    <dbReference type="NCBI Taxonomy" id="3103142"/>
    <lineage>
        <taxon>Bacteria</taxon>
        <taxon>Pseudomonadati</taxon>
        <taxon>Pseudomonadota</taxon>
        <taxon>Alphaproteobacteria</taxon>
        <taxon>Sphingomonadales</taxon>
        <taxon>Sphingomonadaceae</taxon>
        <taxon>Sphingomonas</taxon>
    </lineage>
</organism>
<name>A0ABV0BBN6_9SPHN</name>
<dbReference type="GO" id="GO:0016787">
    <property type="term" value="F:hydrolase activity"/>
    <property type="evidence" value="ECO:0007669"/>
    <property type="project" value="UniProtKB-KW"/>
</dbReference>
<reference evidence="2 3" key="1">
    <citation type="submission" date="2024-05" db="EMBL/GenBank/DDBJ databases">
        <title>Sphingomonas sp. HF-S3 16S ribosomal RNA gene Genome sequencing and assembly.</title>
        <authorList>
            <person name="Lee H."/>
        </authorList>
    </citation>
    <scope>NUCLEOTIDE SEQUENCE [LARGE SCALE GENOMIC DNA]</scope>
    <source>
        <strain evidence="2 3">HF-S3</strain>
    </source>
</reference>
<evidence type="ECO:0000313" key="3">
    <source>
        <dbReference type="Proteomes" id="UP001427805"/>
    </source>
</evidence>
<comment type="caution">
    <text evidence="2">The sequence shown here is derived from an EMBL/GenBank/DDBJ whole genome shotgun (WGS) entry which is preliminary data.</text>
</comment>
<evidence type="ECO:0000313" key="2">
    <source>
        <dbReference type="EMBL" id="MEN3748988.1"/>
    </source>
</evidence>
<dbReference type="InterPro" id="IPR000073">
    <property type="entry name" value="AB_hydrolase_1"/>
</dbReference>
<protein>
    <submittedName>
        <fullName evidence="2">Alpha/beta hydrolase</fullName>
    </submittedName>
</protein>